<accession>A0A1N6F1C6</accession>
<protein>
    <recommendedName>
        <fullName evidence="6">LPXTG-motif cell wall anchor domain-containing protein</fullName>
    </recommendedName>
</protein>
<dbReference type="Proteomes" id="UP000184699">
    <property type="component" value="Unassembled WGS sequence"/>
</dbReference>
<keyword evidence="2" id="KW-0472">Membrane</keyword>
<evidence type="ECO:0000256" key="2">
    <source>
        <dbReference type="SAM" id="Phobius"/>
    </source>
</evidence>
<evidence type="ECO:0000256" key="1">
    <source>
        <dbReference type="SAM" id="MobiDB-lite"/>
    </source>
</evidence>
<feature type="signal peptide" evidence="3">
    <location>
        <begin position="1"/>
        <end position="30"/>
    </location>
</feature>
<name>A0A1N6F1C6_9MICO</name>
<dbReference type="EMBL" id="FSRJ01000002">
    <property type="protein sequence ID" value="SIN89043.1"/>
    <property type="molecule type" value="Genomic_DNA"/>
</dbReference>
<proteinExistence type="predicted"/>
<keyword evidence="2" id="KW-0812">Transmembrane</keyword>
<sequence>MISRRIVAPSLALGLAAIISLGAFSASASAEETVPGSSGIPGFPSESPTTPPVEETKTLVLSPAKAVTKPGVPVTFEVTVLASEGGAPLDPQPELEYFLGTDLSGDVVDGLTVTAFRDGPRAVIVRSGAQYGVTSLTVVGDPVALQITPSAPSVAKGGSLTFAVTGTDKWGTPIDGSAAVLTSSVGTDVVSGQTVTFPTASPHTITATLAGVTASVTVEVVASSGEAAAPAAPETPTGLAETGAAPLGAGLTAAMLLLAGAAVSVLTVARRRAARQ</sequence>
<evidence type="ECO:0008006" key="6">
    <source>
        <dbReference type="Google" id="ProtNLM"/>
    </source>
</evidence>
<feature type="transmembrane region" description="Helical" evidence="2">
    <location>
        <begin position="247"/>
        <end position="269"/>
    </location>
</feature>
<dbReference type="STRING" id="232089.SAMN05443544_1647"/>
<evidence type="ECO:0000313" key="4">
    <source>
        <dbReference type="EMBL" id="SIN89043.1"/>
    </source>
</evidence>
<feature type="chain" id="PRO_5039668941" description="LPXTG-motif cell wall anchor domain-containing protein" evidence="3">
    <location>
        <begin position="31"/>
        <end position="276"/>
    </location>
</feature>
<gene>
    <name evidence="4" type="ORF">SAMN05443544_1647</name>
</gene>
<keyword evidence="2" id="KW-1133">Transmembrane helix</keyword>
<dbReference type="RefSeq" id="WP_074259849.1">
    <property type="nucleotide sequence ID" value="NZ_FSRJ01000002.1"/>
</dbReference>
<dbReference type="Gene3D" id="2.60.40.1080">
    <property type="match status" value="1"/>
</dbReference>
<evidence type="ECO:0000256" key="3">
    <source>
        <dbReference type="SAM" id="SignalP"/>
    </source>
</evidence>
<dbReference type="OrthoDB" id="5007716at2"/>
<dbReference type="AlphaFoldDB" id="A0A1N6F1C6"/>
<keyword evidence="3" id="KW-0732">Signal</keyword>
<keyword evidence="5" id="KW-1185">Reference proteome</keyword>
<reference evidence="5" key="1">
    <citation type="submission" date="2016-11" db="EMBL/GenBank/DDBJ databases">
        <authorList>
            <person name="Varghese N."/>
            <person name="Submissions S."/>
        </authorList>
    </citation>
    <scope>NUCLEOTIDE SEQUENCE [LARGE SCALE GENOMIC DNA]</scope>
    <source>
        <strain evidence="5">DSM 8595</strain>
    </source>
</reference>
<feature type="region of interest" description="Disordered" evidence="1">
    <location>
        <begin position="35"/>
        <end position="54"/>
    </location>
</feature>
<organism evidence="4 5">
    <name type="scientific">Agromyces cerinus subsp. cerinus</name>
    <dbReference type="NCBI Taxonomy" id="232089"/>
    <lineage>
        <taxon>Bacteria</taxon>
        <taxon>Bacillati</taxon>
        <taxon>Actinomycetota</taxon>
        <taxon>Actinomycetes</taxon>
        <taxon>Micrococcales</taxon>
        <taxon>Microbacteriaceae</taxon>
        <taxon>Agromyces</taxon>
    </lineage>
</organism>
<evidence type="ECO:0000313" key="5">
    <source>
        <dbReference type="Proteomes" id="UP000184699"/>
    </source>
</evidence>